<dbReference type="EC" id="3.6.1.-" evidence="10"/>
<name>A0A1M5QZC3_9FIRM</name>
<keyword evidence="7 10" id="KW-0862">Zinc</keyword>
<dbReference type="GO" id="GO:0003924">
    <property type="term" value="F:GTPase activity"/>
    <property type="evidence" value="ECO:0007669"/>
    <property type="project" value="UniProtKB-UniRule"/>
</dbReference>
<comment type="subcellular location">
    <subcellularLocation>
        <location evidence="10">Cytoplasm</location>
    </subcellularLocation>
</comment>
<keyword evidence="9 10" id="KW-0342">GTP-binding</keyword>
<dbReference type="AlphaFoldDB" id="A0A1M5QZC3"/>
<gene>
    <name evidence="10" type="primary">rsgA</name>
    <name evidence="13" type="ORF">SAMN02745221_01890</name>
</gene>
<dbReference type="SUPFAM" id="SSF50249">
    <property type="entry name" value="Nucleic acid-binding proteins"/>
    <property type="match status" value="1"/>
</dbReference>
<dbReference type="Gene3D" id="2.40.50.140">
    <property type="entry name" value="Nucleic acid-binding proteins"/>
    <property type="match status" value="1"/>
</dbReference>
<dbReference type="PROSITE" id="PS50936">
    <property type="entry name" value="ENGC_GTPASE"/>
    <property type="match status" value="1"/>
</dbReference>
<evidence type="ECO:0000259" key="11">
    <source>
        <dbReference type="PROSITE" id="PS50936"/>
    </source>
</evidence>
<evidence type="ECO:0000313" key="13">
    <source>
        <dbReference type="EMBL" id="SHH19281.1"/>
    </source>
</evidence>
<keyword evidence="2 10" id="KW-0690">Ribosome biogenesis</keyword>
<dbReference type="Gene3D" id="3.40.50.300">
    <property type="entry name" value="P-loop containing nucleotide triphosphate hydrolases"/>
    <property type="match status" value="1"/>
</dbReference>
<evidence type="ECO:0000256" key="1">
    <source>
        <dbReference type="ARBA" id="ARBA00022490"/>
    </source>
</evidence>
<evidence type="ECO:0000256" key="8">
    <source>
        <dbReference type="ARBA" id="ARBA00022884"/>
    </source>
</evidence>
<dbReference type="CDD" id="cd04466">
    <property type="entry name" value="S1_YloQ_GTPase"/>
    <property type="match status" value="1"/>
</dbReference>
<feature type="domain" description="CP-type G" evidence="12">
    <location>
        <begin position="64"/>
        <end position="223"/>
    </location>
</feature>
<evidence type="ECO:0000256" key="4">
    <source>
        <dbReference type="ARBA" id="ARBA00022730"/>
    </source>
</evidence>
<keyword evidence="4 10" id="KW-0699">rRNA-binding</keyword>
<evidence type="ECO:0000256" key="9">
    <source>
        <dbReference type="ARBA" id="ARBA00023134"/>
    </source>
</evidence>
<dbReference type="Pfam" id="PF16745">
    <property type="entry name" value="RsgA_N"/>
    <property type="match status" value="1"/>
</dbReference>
<feature type="binding site" evidence="10">
    <location>
        <begin position="113"/>
        <end position="116"/>
    </location>
    <ligand>
        <name>GTP</name>
        <dbReference type="ChEBI" id="CHEBI:37565"/>
    </ligand>
</feature>
<proteinExistence type="inferred from homology"/>
<dbReference type="GO" id="GO:0005737">
    <property type="term" value="C:cytoplasm"/>
    <property type="evidence" value="ECO:0007669"/>
    <property type="project" value="UniProtKB-SubCell"/>
</dbReference>
<organism evidence="13 14">
    <name type="scientific">Thermosyntropha lipolytica DSM 11003</name>
    <dbReference type="NCBI Taxonomy" id="1123382"/>
    <lineage>
        <taxon>Bacteria</taxon>
        <taxon>Bacillati</taxon>
        <taxon>Bacillota</taxon>
        <taxon>Clostridia</taxon>
        <taxon>Eubacteriales</taxon>
        <taxon>Syntrophomonadaceae</taxon>
        <taxon>Thermosyntropha</taxon>
    </lineage>
</organism>
<comment type="function">
    <text evidence="10">One of several proteins that assist in the late maturation steps of the functional core of the 30S ribosomal subunit. Helps release RbfA from mature subunits. May play a role in the assembly of ribosomal proteins into the subunit. Circularly permuted GTPase that catalyzes slow GTP hydrolysis, GTPase activity is stimulated by the 30S ribosomal subunit.</text>
</comment>
<keyword evidence="3 10" id="KW-0479">Metal-binding</keyword>
<keyword evidence="14" id="KW-1185">Reference proteome</keyword>
<dbReference type="SUPFAM" id="SSF52540">
    <property type="entry name" value="P-loop containing nucleoside triphosphate hydrolases"/>
    <property type="match status" value="1"/>
</dbReference>
<accession>A0A1M5QZC3</accession>
<feature type="binding site" evidence="10">
    <location>
        <position position="252"/>
    </location>
    <ligand>
        <name>Zn(2+)</name>
        <dbReference type="ChEBI" id="CHEBI:29105"/>
    </ligand>
</feature>
<protein>
    <recommendedName>
        <fullName evidence="10">Small ribosomal subunit biogenesis GTPase RsgA</fullName>
        <ecNumber evidence="10">3.6.1.-</ecNumber>
    </recommendedName>
</protein>
<keyword evidence="6 10" id="KW-0378">Hydrolase</keyword>
<evidence type="ECO:0000256" key="2">
    <source>
        <dbReference type="ARBA" id="ARBA00022517"/>
    </source>
</evidence>
<feature type="domain" description="EngC GTPase" evidence="11">
    <location>
        <begin position="73"/>
        <end position="221"/>
    </location>
</feature>
<dbReference type="InterPro" id="IPR030378">
    <property type="entry name" value="G_CP_dom"/>
</dbReference>
<keyword evidence="5 10" id="KW-0547">Nucleotide-binding</keyword>
<comment type="similarity">
    <text evidence="10">Belongs to the TRAFAC class YlqF/YawG GTPase family. RsgA subfamily.</text>
</comment>
<dbReference type="PANTHER" id="PTHR32120:SF11">
    <property type="entry name" value="SMALL RIBOSOMAL SUBUNIT BIOGENESIS GTPASE RSGA 1, MITOCHONDRIAL-RELATED"/>
    <property type="match status" value="1"/>
</dbReference>
<dbReference type="Gene3D" id="1.10.40.50">
    <property type="entry name" value="Probable gtpase engc, domain 3"/>
    <property type="match status" value="1"/>
</dbReference>
<dbReference type="InterPro" id="IPR027417">
    <property type="entry name" value="P-loop_NTPase"/>
</dbReference>
<dbReference type="GO" id="GO:0005525">
    <property type="term" value="F:GTP binding"/>
    <property type="evidence" value="ECO:0007669"/>
    <property type="project" value="UniProtKB-UniRule"/>
</dbReference>
<comment type="cofactor">
    <cofactor evidence="10">
        <name>Zn(2+)</name>
        <dbReference type="ChEBI" id="CHEBI:29105"/>
    </cofactor>
    <text evidence="10">Binds 1 zinc ion per subunit.</text>
</comment>
<dbReference type="GO" id="GO:0042274">
    <property type="term" value="P:ribosomal small subunit biogenesis"/>
    <property type="evidence" value="ECO:0007669"/>
    <property type="project" value="UniProtKB-UniRule"/>
</dbReference>
<dbReference type="InterPro" id="IPR012340">
    <property type="entry name" value="NA-bd_OB-fold"/>
</dbReference>
<feature type="binding site" evidence="10">
    <location>
        <position position="247"/>
    </location>
    <ligand>
        <name>Zn(2+)</name>
        <dbReference type="ChEBI" id="CHEBI:29105"/>
    </ligand>
</feature>
<evidence type="ECO:0000259" key="12">
    <source>
        <dbReference type="PROSITE" id="PS51721"/>
    </source>
</evidence>
<dbReference type="HAMAP" id="MF_01820">
    <property type="entry name" value="GTPase_RsgA"/>
    <property type="match status" value="1"/>
</dbReference>
<feature type="binding site" evidence="10">
    <location>
        <position position="260"/>
    </location>
    <ligand>
        <name>Zn(2+)</name>
        <dbReference type="ChEBI" id="CHEBI:29105"/>
    </ligand>
</feature>
<dbReference type="NCBIfam" id="TIGR00157">
    <property type="entry name" value="ribosome small subunit-dependent GTPase A"/>
    <property type="match status" value="1"/>
</dbReference>
<sequence>MKNSQAEGVVLKKYSGFYYVKQEEKIYECKLRGKLKDPVLSGDKVIISVLSDDKGVIEKILPRKNELLRPRIANVSMVLIVMCNDKPAPSLSLLDRLLVLAYYNHLVPYIILNKIDMAPDPKAMLIKDYYPHAGFNFLETSALQGKGIKELREIIKGEIAVFAGPSGAGKSSLLNALTDGSLKVKTQEVSTKIGRGKHTTRHVELYPLEEGGFIADTPGFSVLDMPAISRNELAKYFPDFSDFAPGCRFNNCLHWKEKECAVIEAVKQGTIAEFRYYNYLDMLQEVIENERCY</sequence>
<feature type="binding site" evidence="10">
    <location>
        <begin position="164"/>
        <end position="172"/>
    </location>
    <ligand>
        <name>GTP</name>
        <dbReference type="ChEBI" id="CHEBI:37565"/>
    </ligand>
</feature>
<dbReference type="InterPro" id="IPR010914">
    <property type="entry name" value="RsgA_GTPase_dom"/>
</dbReference>
<evidence type="ECO:0000256" key="7">
    <source>
        <dbReference type="ARBA" id="ARBA00022833"/>
    </source>
</evidence>
<evidence type="ECO:0000313" key="14">
    <source>
        <dbReference type="Proteomes" id="UP000242329"/>
    </source>
</evidence>
<dbReference type="InterPro" id="IPR031944">
    <property type="entry name" value="RsgA_N"/>
</dbReference>
<dbReference type="PANTHER" id="PTHR32120">
    <property type="entry name" value="SMALL RIBOSOMAL SUBUNIT BIOGENESIS GTPASE RSGA"/>
    <property type="match status" value="1"/>
</dbReference>
<comment type="subunit">
    <text evidence="10">Monomer. Associates with 30S ribosomal subunit, binds 16S rRNA.</text>
</comment>
<evidence type="ECO:0000256" key="10">
    <source>
        <dbReference type="HAMAP-Rule" id="MF_01820"/>
    </source>
</evidence>
<dbReference type="GO" id="GO:0046872">
    <property type="term" value="F:metal ion binding"/>
    <property type="evidence" value="ECO:0007669"/>
    <property type="project" value="UniProtKB-KW"/>
</dbReference>
<evidence type="ECO:0000256" key="3">
    <source>
        <dbReference type="ARBA" id="ARBA00022723"/>
    </source>
</evidence>
<dbReference type="Pfam" id="PF03193">
    <property type="entry name" value="RsgA_GTPase"/>
    <property type="match status" value="1"/>
</dbReference>
<dbReference type="RefSeq" id="WP_073093205.1">
    <property type="nucleotide sequence ID" value="NZ_FQWY01000041.1"/>
</dbReference>
<dbReference type="GO" id="GO:0019843">
    <property type="term" value="F:rRNA binding"/>
    <property type="evidence" value="ECO:0007669"/>
    <property type="project" value="UniProtKB-KW"/>
</dbReference>
<keyword evidence="8 10" id="KW-0694">RNA-binding</keyword>
<dbReference type="CDD" id="cd01854">
    <property type="entry name" value="YjeQ_EngC"/>
    <property type="match status" value="1"/>
</dbReference>
<feature type="binding site" evidence="10">
    <location>
        <position position="254"/>
    </location>
    <ligand>
        <name>Zn(2+)</name>
        <dbReference type="ChEBI" id="CHEBI:29105"/>
    </ligand>
</feature>
<dbReference type="InterPro" id="IPR004881">
    <property type="entry name" value="Ribosome_biogen_GTPase_RsgA"/>
</dbReference>
<reference evidence="14" key="1">
    <citation type="submission" date="2016-11" db="EMBL/GenBank/DDBJ databases">
        <authorList>
            <person name="Varghese N."/>
            <person name="Submissions S."/>
        </authorList>
    </citation>
    <scope>NUCLEOTIDE SEQUENCE [LARGE SCALE GENOMIC DNA]</scope>
    <source>
        <strain evidence="14">DSM 11003</strain>
    </source>
</reference>
<dbReference type="EMBL" id="FQWY01000041">
    <property type="protein sequence ID" value="SHH19281.1"/>
    <property type="molecule type" value="Genomic_DNA"/>
</dbReference>
<evidence type="ECO:0000256" key="6">
    <source>
        <dbReference type="ARBA" id="ARBA00022801"/>
    </source>
</evidence>
<keyword evidence="1 10" id="KW-0963">Cytoplasm</keyword>
<dbReference type="OrthoDB" id="9809485at2"/>
<evidence type="ECO:0000256" key="5">
    <source>
        <dbReference type="ARBA" id="ARBA00022741"/>
    </source>
</evidence>
<dbReference type="PROSITE" id="PS51721">
    <property type="entry name" value="G_CP"/>
    <property type="match status" value="1"/>
</dbReference>
<dbReference type="STRING" id="1123382.SAMN02745221_01890"/>
<dbReference type="Proteomes" id="UP000242329">
    <property type="component" value="Unassembled WGS sequence"/>
</dbReference>